<dbReference type="KEGG" id="tet:TTHERM_01332120"/>
<dbReference type="AlphaFoldDB" id="Q22WV1"/>
<feature type="compositionally biased region" description="Acidic residues" evidence="6">
    <location>
        <begin position="399"/>
        <end position="420"/>
    </location>
</feature>
<keyword evidence="1" id="KW-0723">Serine/threonine-protein kinase</keyword>
<dbReference type="RefSeq" id="XP_001010007.2">
    <property type="nucleotide sequence ID" value="XM_001010007.2"/>
</dbReference>
<dbReference type="InterPro" id="IPR050117">
    <property type="entry name" value="MAPK"/>
</dbReference>
<dbReference type="PROSITE" id="PS50011">
    <property type="entry name" value="PROTEIN_KINASE_DOM"/>
    <property type="match status" value="1"/>
</dbReference>
<dbReference type="GeneID" id="7844398"/>
<evidence type="ECO:0000256" key="6">
    <source>
        <dbReference type="SAM" id="MobiDB-lite"/>
    </source>
</evidence>
<reference evidence="9" key="1">
    <citation type="journal article" date="2006" name="PLoS Biol.">
        <title>Macronuclear genome sequence of the ciliate Tetrahymena thermophila, a model eukaryote.</title>
        <authorList>
            <person name="Eisen J.A."/>
            <person name="Coyne R.S."/>
            <person name="Wu M."/>
            <person name="Wu D."/>
            <person name="Thiagarajan M."/>
            <person name="Wortman J.R."/>
            <person name="Badger J.H."/>
            <person name="Ren Q."/>
            <person name="Amedeo P."/>
            <person name="Jones K.M."/>
            <person name="Tallon L.J."/>
            <person name="Delcher A.L."/>
            <person name="Salzberg S.L."/>
            <person name="Silva J.C."/>
            <person name="Haas B.J."/>
            <person name="Majoros W.H."/>
            <person name="Farzad M."/>
            <person name="Carlton J.M."/>
            <person name="Smith R.K. Jr."/>
            <person name="Garg J."/>
            <person name="Pearlman R.E."/>
            <person name="Karrer K.M."/>
            <person name="Sun L."/>
            <person name="Manning G."/>
            <person name="Elde N.C."/>
            <person name="Turkewitz A.P."/>
            <person name="Asai D.J."/>
            <person name="Wilkes D.E."/>
            <person name="Wang Y."/>
            <person name="Cai H."/>
            <person name="Collins K."/>
            <person name="Stewart B.A."/>
            <person name="Lee S.R."/>
            <person name="Wilamowska K."/>
            <person name="Weinberg Z."/>
            <person name="Ruzzo W.L."/>
            <person name="Wloga D."/>
            <person name="Gaertig J."/>
            <person name="Frankel J."/>
            <person name="Tsao C.-C."/>
            <person name="Gorovsky M.A."/>
            <person name="Keeling P.J."/>
            <person name="Waller R.F."/>
            <person name="Patron N.J."/>
            <person name="Cherry J.M."/>
            <person name="Stover N.A."/>
            <person name="Krieger C.J."/>
            <person name="del Toro C."/>
            <person name="Ryder H.F."/>
            <person name="Williamson S.C."/>
            <person name="Barbeau R.A."/>
            <person name="Hamilton E.P."/>
            <person name="Orias E."/>
        </authorList>
    </citation>
    <scope>NUCLEOTIDE SEQUENCE [LARGE SCALE GENOMIC DNA]</scope>
    <source>
        <strain evidence="9">SB210</strain>
    </source>
</reference>
<dbReference type="InterPro" id="IPR000719">
    <property type="entry name" value="Prot_kinase_dom"/>
</dbReference>
<dbReference type="OrthoDB" id="192887at2759"/>
<gene>
    <name evidence="8" type="ORF">TTHERM_01332120</name>
</gene>
<dbReference type="GO" id="GO:0004674">
    <property type="term" value="F:protein serine/threonine kinase activity"/>
    <property type="evidence" value="ECO:0007669"/>
    <property type="project" value="UniProtKB-KW"/>
</dbReference>
<evidence type="ECO:0000256" key="5">
    <source>
        <dbReference type="ARBA" id="ARBA00022840"/>
    </source>
</evidence>
<evidence type="ECO:0000256" key="1">
    <source>
        <dbReference type="ARBA" id="ARBA00022527"/>
    </source>
</evidence>
<dbReference type="Pfam" id="PF00069">
    <property type="entry name" value="Pkinase"/>
    <property type="match status" value="1"/>
</dbReference>
<dbReference type="PANTHER" id="PTHR24055">
    <property type="entry name" value="MITOGEN-ACTIVATED PROTEIN KINASE"/>
    <property type="match status" value="1"/>
</dbReference>
<evidence type="ECO:0000256" key="4">
    <source>
        <dbReference type="ARBA" id="ARBA00022777"/>
    </source>
</evidence>
<dbReference type="HOGENOM" id="CLU_000288_181_1_1"/>
<keyword evidence="3" id="KW-0547">Nucleotide-binding</keyword>
<evidence type="ECO:0000256" key="3">
    <source>
        <dbReference type="ARBA" id="ARBA00022741"/>
    </source>
</evidence>
<dbReference type="SMART" id="SM00220">
    <property type="entry name" value="S_TKc"/>
    <property type="match status" value="1"/>
</dbReference>
<organism evidence="8 9">
    <name type="scientific">Tetrahymena thermophila (strain SB210)</name>
    <dbReference type="NCBI Taxonomy" id="312017"/>
    <lineage>
        <taxon>Eukaryota</taxon>
        <taxon>Sar</taxon>
        <taxon>Alveolata</taxon>
        <taxon>Ciliophora</taxon>
        <taxon>Intramacronucleata</taxon>
        <taxon>Oligohymenophorea</taxon>
        <taxon>Hymenostomatida</taxon>
        <taxon>Tetrahymenina</taxon>
        <taxon>Tetrahymenidae</taxon>
        <taxon>Tetrahymena</taxon>
    </lineage>
</organism>
<dbReference type="Proteomes" id="UP000009168">
    <property type="component" value="Unassembled WGS sequence"/>
</dbReference>
<evidence type="ECO:0000259" key="7">
    <source>
        <dbReference type="PROSITE" id="PS50011"/>
    </source>
</evidence>
<sequence>MDIKRNMETTKIDYSKYINEKPFTKWKLNDIEFYMESRYEPYDITGQGTFGVVVACQDKEKEFFDEDSDFVAIKKIERAFEHTQYAIRTIREIKLQRMLAHENIIPIYKLLLPKSREQMNDIYLVEPLMTSDLRAIINSQNEINEEHIQFLMYQIIRGLKYMHSAQIVHRDLKPKNVLSNEQGDLKICDFGFARHIQKNRVNDLSEYVTARWYRAPEILLSYKKYDIAVDMWSCGIIMAELLKRQPIIRGASTDDQMRQILQLIGSPDEYQVKDPEYKKLLSYFPYCPGKNFKLIFPNASSQCLDLLKKLLQIDPSQRITAEQALAHPFFEMLHDPSDEPDCEPINQAEFEYENYDLNDQQLKDILYEEILLYNSPEFREQYYEKLKKGQSVYSHIIGDVEDNDNDYDDDDEEDEEEDDDETKKTN</sequence>
<evidence type="ECO:0000313" key="9">
    <source>
        <dbReference type="Proteomes" id="UP000009168"/>
    </source>
</evidence>
<dbReference type="EMBL" id="GG662811">
    <property type="protein sequence ID" value="EAR89762.2"/>
    <property type="molecule type" value="Genomic_DNA"/>
</dbReference>
<dbReference type="eggNOG" id="KOG0660">
    <property type="taxonomic scope" value="Eukaryota"/>
</dbReference>
<dbReference type="InParanoid" id="Q22WV1"/>
<protein>
    <submittedName>
        <fullName evidence="8">Serine/Threonine kinase domain protein</fullName>
    </submittedName>
</protein>
<evidence type="ECO:0000256" key="2">
    <source>
        <dbReference type="ARBA" id="ARBA00022679"/>
    </source>
</evidence>
<dbReference type="InterPro" id="IPR011009">
    <property type="entry name" value="Kinase-like_dom_sf"/>
</dbReference>
<keyword evidence="5" id="KW-0067">ATP-binding</keyword>
<dbReference type="Gene3D" id="3.30.200.20">
    <property type="entry name" value="Phosphorylase Kinase, domain 1"/>
    <property type="match status" value="1"/>
</dbReference>
<dbReference type="CDD" id="cd07834">
    <property type="entry name" value="STKc_MAPK"/>
    <property type="match status" value="1"/>
</dbReference>
<name>Q22WV1_TETTS</name>
<dbReference type="STRING" id="312017.Q22WV1"/>
<feature type="region of interest" description="Disordered" evidence="6">
    <location>
        <begin position="397"/>
        <end position="426"/>
    </location>
</feature>
<dbReference type="SUPFAM" id="SSF56112">
    <property type="entry name" value="Protein kinase-like (PK-like)"/>
    <property type="match status" value="1"/>
</dbReference>
<dbReference type="Gene3D" id="1.10.510.10">
    <property type="entry name" value="Transferase(Phosphotransferase) domain 1"/>
    <property type="match status" value="1"/>
</dbReference>
<dbReference type="FunFam" id="1.10.510.10:FF:000040">
    <property type="entry name" value="Mitogen-activated protein kinase"/>
    <property type="match status" value="1"/>
</dbReference>
<accession>Q22WV1</accession>
<evidence type="ECO:0000313" key="8">
    <source>
        <dbReference type="EMBL" id="EAR89762.2"/>
    </source>
</evidence>
<proteinExistence type="predicted"/>
<feature type="domain" description="Protein kinase" evidence="7">
    <location>
        <begin position="39"/>
        <end position="330"/>
    </location>
</feature>
<keyword evidence="2" id="KW-0808">Transferase</keyword>
<keyword evidence="9" id="KW-1185">Reference proteome</keyword>
<dbReference type="GO" id="GO:0005524">
    <property type="term" value="F:ATP binding"/>
    <property type="evidence" value="ECO:0007669"/>
    <property type="project" value="UniProtKB-KW"/>
</dbReference>
<keyword evidence="4 8" id="KW-0418">Kinase</keyword>